<keyword evidence="2" id="KW-0413">Isomerase</keyword>
<dbReference type="Gene3D" id="3.20.20.150">
    <property type="entry name" value="Divalent-metal-dependent TIM barrel enzymes"/>
    <property type="match status" value="1"/>
</dbReference>
<dbReference type="PANTHER" id="PTHR12110">
    <property type="entry name" value="HYDROXYPYRUVATE ISOMERASE"/>
    <property type="match status" value="1"/>
</dbReference>
<dbReference type="RefSeq" id="WP_245754960.1">
    <property type="nucleotide sequence ID" value="NZ_FOTS01000022.1"/>
</dbReference>
<protein>
    <submittedName>
        <fullName evidence="2">Sugar phosphate isomerase/epimerase</fullName>
    </submittedName>
</protein>
<reference evidence="3" key="1">
    <citation type="submission" date="2016-10" db="EMBL/GenBank/DDBJ databases">
        <authorList>
            <person name="Varghese N."/>
            <person name="Submissions S."/>
        </authorList>
    </citation>
    <scope>NUCLEOTIDE SEQUENCE [LARGE SCALE GENOMIC DNA]</scope>
    <source>
        <strain evidence="3">DSM 13327</strain>
    </source>
</reference>
<evidence type="ECO:0000259" key="1">
    <source>
        <dbReference type="Pfam" id="PF01261"/>
    </source>
</evidence>
<evidence type="ECO:0000313" key="2">
    <source>
        <dbReference type="EMBL" id="SFL86187.1"/>
    </source>
</evidence>
<dbReference type="SUPFAM" id="SSF51658">
    <property type="entry name" value="Xylose isomerase-like"/>
    <property type="match status" value="1"/>
</dbReference>
<dbReference type="Proteomes" id="UP000199520">
    <property type="component" value="Unassembled WGS sequence"/>
</dbReference>
<accession>A0A1I4L6B5</accession>
<feature type="domain" description="Xylose isomerase-like TIM barrel" evidence="1">
    <location>
        <begin position="3"/>
        <end position="245"/>
    </location>
</feature>
<dbReference type="GO" id="GO:0016853">
    <property type="term" value="F:isomerase activity"/>
    <property type="evidence" value="ECO:0007669"/>
    <property type="project" value="UniProtKB-KW"/>
</dbReference>
<organism evidence="2 3">
    <name type="scientific">Pelosinus propionicus DSM 13327</name>
    <dbReference type="NCBI Taxonomy" id="1123291"/>
    <lineage>
        <taxon>Bacteria</taxon>
        <taxon>Bacillati</taxon>
        <taxon>Bacillota</taxon>
        <taxon>Negativicutes</taxon>
        <taxon>Selenomonadales</taxon>
        <taxon>Sporomusaceae</taxon>
        <taxon>Pelosinus</taxon>
    </lineage>
</organism>
<dbReference type="EMBL" id="FOTS01000022">
    <property type="protein sequence ID" value="SFL86187.1"/>
    <property type="molecule type" value="Genomic_DNA"/>
</dbReference>
<dbReference type="InterPro" id="IPR050312">
    <property type="entry name" value="IolE/XylAMocC-like"/>
</dbReference>
<gene>
    <name evidence="2" type="ORF">SAMN04490355_102248</name>
</gene>
<dbReference type="AlphaFoldDB" id="A0A1I4L6B5"/>
<dbReference type="PANTHER" id="PTHR12110:SF21">
    <property type="entry name" value="XYLOSE ISOMERASE-LIKE TIM BARREL DOMAIN-CONTAINING PROTEIN"/>
    <property type="match status" value="1"/>
</dbReference>
<proteinExistence type="predicted"/>
<sequence>MDALKKRDIELIALNCSGNPLAYEKDLAVTLKTFQLAQMLGIKKIIMMSGLPVGCKGDSTPVWVTTSWPPETKDVLDYQWEDVAIPAWHKLVKDAENCGIECIALENHGYQLVYNPETLLRLRGEVGDMVGMNLDPGHMFWMGGDPIEAVRLLDKALYHIHGKDSRLERRMVGANGVLDTKTIDRFGERSWNYVAIGYGHDLLWWKEFFSVCRMVGYEDYVSLEMEDMTMTPLEGVKTSIIALRQAISK</sequence>
<evidence type="ECO:0000313" key="3">
    <source>
        <dbReference type="Proteomes" id="UP000199520"/>
    </source>
</evidence>
<dbReference type="InterPro" id="IPR013022">
    <property type="entry name" value="Xyl_isomerase-like_TIM-brl"/>
</dbReference>
<name>A0A1I4L6B5_9FIRM</name>
<keyword evidence="3" id="KW-1185">Reference proteome</keyword>
<dbReference type="STRING" id="1123291.SAMN04490355_102248"/>
<dbReference type="Pfam" id="PF01261">
    <property type="entry name" value="AP_endonuc_2"/>
    <property type="match status" value="1"/>
</dbReference>
<dbReference type="InterPro" id="IPR036237">
    <property type="entry name" value="Xyl_isomerase-like_sf"/>
</dbReference>